<evidence type="ECO:0000256" key="9">
    <source>
        <dbReference type="ARBA" id="ARBA00022912"/>
    </source>
</evidence>
<feature type="domain" description="Tyrosine specific protein phosphatases" evidence="17">
    <location>
        <begin position="260"/>
        <end position="321"/>
    </location>
</feature>
<dbReference type="GO" id="GO:0005737">
    <property type="term" value="C:cytoplasm"/>
    <property type="evidence" value="ECO:0007669"/>
    <property type="project" value="UniProtKB-SubCell"/>
</dbReference>
<dbReference type="InterPro" id="IPR020422">
    <property type="entry name" value="TYR_PHOSPHATASE_DUAL_dom"/>
</dbReference>
<evidence type="ECO:0000256" key="11">
    <source>
        <dbReference type="ARBA" id="ARBA00047761"/>
    </source>
</evidence>
<evidence type="ECO:0000256" key="12">
    <source>
        <dbReference type="ARBA" id="ARBA00048336"/>
    </source>
</evidence>
<evidence type="ECO:0000256" key="2">
    <source>
        <dbReference type="ARBA" id="ARBA00004496"/>
    </source>
</evidence>
<dbReference type="CDD" id="cd14645">
    <property type="entry name" value="DSP_DUSP8"/>
    <property type="match status" value="1"/>
</dbReference>
<comment type="subcellular location">
    <subcellularLocation>
        <location evidence="2">Cytoplasm</location>
    </subcellularLocation>
    <subcellularLocation>
        <location evidence="1">Nucleus</location>
    </subcellularLocation>
</comment>
<dbReference type="PRINTS" id="PR01764">
    <property type="entry name" value="MAPKPHPHTASE"/>
</dbReference>
<dbReference type="GO" id="GO:0005634">
    <property type="term" value="C:nucleus"/>
    <property type="evidence" value="ECO:0007669"/>
    <property type="project" value="UniProtKB-SubCell"/>
</dbReference>
<evidence type="ECO:0000256" key="1">
    <source>
        <dbReference type="ARBA" id="ARBA00004123"/>
    </source>
</evidence>
<evidence type="ECO:0000313" key="20">
    <source>
        <dbReference type="Proteomes" id="UP000007635"/>
    </source>
</evidence>
<dbReference type="SMART" id="SM00195">
    <property type="entry name" value="DSPc"/>
    <property type="match status" value="1"/>
</dbReference>
<accession>A0AAQ4RGR6</accession>
<comment type="catalytic activity">
    <reaction evidence="12">
        <text>O-phospho-L-threonyl-[protein] + H2O = L-threonyl-[protein] + phosphate</text>
        <dbReference type="Rhea" id="RHEA:47004"/>
        <dbReference type="Rhea" id="RHEA-COMP:11060"/>
        <dbReference type="Rhea" id="RHEA-COMP:11605"/>
        <dbReference type="ChEBI" id="CHEBI:15377"/>
        <dbReference type="ChEBI" id="CHEBI:30013"/>
        <dbReference type="ChEBI" id="CHEBI:43474"/>
        <dbReference type="ChEBI" id="CHEBI:61977"/>
        <dbReference type="EC" id="3.1.3.16"/>
    </reaction>
</comment>
<evidence type="ECO:0000259" key="18">
    <source>
        <dbReference type="PROSITE" id="PS50206"/>
    </source>
</evidence>
<dbReference type="PROSITE" id="PS50206">
    <property type="entry name" value="RHODANESE_3"/>
    <property type="match status" value="1"/>
</dbReference>
<feature type="domain" description="Rhodanese" evidence="18">
    <location>
        <begin position="55"/>
        <end position="176"/>
    </location>
</feature>
<dbReference type="GO" id="GO:0017017">
    <property type="term" value="F:MAP kinase tyrosine/serine/threonine phosphatase activity"/>
    <property type="evidence" value="ECO:0007669"/>
    <property type="project" value="InterPro"/>
</dbReference>
<comment type="function">
    <text evidence="13">Has phosphatase activity with synthetic phosphatase substrates and negatively regulates mitogen-activated protein kinase activity, presumably by catalysing their dephosphorylation. Expected to display protein phosphatase activity toward phosphotyrosine, phosphoserine and phosphothreonine residues.</text>
</comment>
<feature type="compositionally biased region" description="Gly residues" evidence="15">
    <location>
        <begin position="482"/>
        <end position="494"/>
    </location>
</feature>
<evidence type="ECO:0000256" key="14">
    <source>
        <dbReference type="ARBA" id="ARBA00073917"/>
    </source>
</evidence>
<feature type="compositionally biased region" description="Polar residues" evidence="15">
    <location>
        <begin position="803"/>
        <end position="814"/>
    </location>
</feature>
<dbReference type="InterPro" id="IPR000387">
    <property type="entry name" value="Tyr_Pase_dom"/>
</dbReference>
<feature type="compositionally biased region" description="Basic and acidic residues" evidence="15">
    <location>
        <begin position="533"/>
        <end position="545"/>
    </location>
</feature>
<keyword evidence="7" id="KW-0963">Cytoplasm</keyword>
<keyword evidence="10" id="KW-0539">Nucleus</keyword>
<evidence type="ECO:0000256" key="10">
    <source>
        <dbReference type="ARBA" id="ARBA00023242"/>
    </source>
</evidence>
<name>A0AAQ4RGR6_GASAC</name>
<evidence type="ECO:0000256" key="13">
    <source>
        <dbReference type="ARBA" id="ARBA00053881"/>
    </source>
</evidence>
<dbReference type="InterPro" id="IPR036873">
    <property type="entry name" value="Rhodanese-like_dom_sf"/>
</dbReference>
<keyword evidence="8" id="KW-0378">Hydrolase</keyword>
<dbReference type="GO" id="GO:0008330">
    <property type="term" value="F:protein tyrosine/threonine phosphatase activity"/>
    <property type="evidence" value="ECO:0007669"/>
    <property type="project" value="TreeGrafter"/>
</dbReference>
<dbReference type="AlphaFoldDB" id="A0AAQ4RGR6"/>
<evidence type="ECO:0000256" key="15">
    <source>
        <dbReference type="SAM" id="MobiDB-lite"/>
    </source>
</evidence>
<dbReference type="InterPro" id="IPR029021">
    <property type="entry name" value="Prot-tyrosine_phosphatase-like"/>
</dbReference>
<dbReference type="InterPro" id="IPR001763">
    <property type="entry name" value="Rhodanese-like_dom"/>
</dbReference>
<proteinExistence type="inferred from homology"/>
<reference evidence="19" key="2">
    <citation type="submission" date="2025-08" db="UniProtKB">
        <authorList>
            <consortium name="Ensembl"/>
        </authorList>
    </citation>
    <scope>IDENTIFICATION</scope>
</reference>
<reference evidence="19" key="3">
    <citation type="submission" date="2025-09" db="UniProtKB">
        <authorList>
            <consortium name="Ensembl"/>
        </authorList>
    </citation>
    <scope>IDENTIFICATION</scope>
</reference>
<feature type="compositionally biased region" description="Low complexity" evidence="15">
    <location>
        <begin position="516"/>
        <end position="532"/>
    </location>
</feature>
<dbReference type="InterPro" id="IPR048035">
    <property type="entry name" value="DUSP8_DSP"/>
</dbReference>
<feature type="region of interest" description="Disordered" evidence="15">
    <location>
        <begin position="792"/>
        <end position="814"/>
    </location>
</feature>
<comment type="subunit">
    <text evidence="4">Monomer.</text>
</comment>
<reference evidence="19 20" key="1">
    <citation type="journal article" date="2021" name="G3 (Bethesda)">
        <title>Improved contiguity of the threespine stickleback genome using long-read sequencing.</title>
        <authorList>
            <person name="Nath S."/>
            <person name="Shaw D.E."/>
            <person name="White M.A."/>
        </authorList>
    </citation>
    <scope>NUCLEOTIDE SEQUENCE [LARGE SCALE GENOMIC DNA]</scope>
    <source>
        <strain evidence="19 20">Lake Benthic</strain>
    </source>
</reference>
<feature type="domain" description="Tyrosine-protein phosphatase" evidence="16">
    <location>
        <begin position="198"/>
        <end position="340"/>
    </location>
</feature>
<dbReference type="PANTHER" id="PTHR10159:SF108">
    <property type="entry name" value="DUAL SPECIFICITY PROTEIN PHOSPHATASE 8"/>
    <property type="match status" value="1"/>
</dbReference>
<feature type="region of interest" description="Disordered" evidence="15">
    <location>
        <begin position="425"/>
        <end position="545"/>
    </location>
</feature>
<evidence type="ECO:0000259" key="16">
    <source>
        <dbReference type="PROSITE" id="PS50054"/>
    </source>
</evidence>
<dbReference type="Ensembl" id="ENSGACT00000045458.1">
    <property type="protein sequence ID" value="ENSGACP00000062854.1"/>
    <property type="gene ID" value="ENSGACG00000034390.1"/>
</dbReference>
<evidence type="ECO:0000313" key="19">
    <source>
        <dbReference type="Ensembl" id="ENSGACP00000062854.1"/>
    </source>
</evidence>
<organism evidence="19 20">
    <name type="scientific">Gasterosteus aculeatus aculeatus</name>
    <name type="common">three-spined stickleback</name>
    <dbReference type="NCBI Taxonomy" id="481459"/>
    <lineage>
        <taxon>Eukaryota</taxon>
        <taxon>Metazoa</taxon>
        <taxon>Chordata</taxon>
        <taxon>Craniata</taxon>
        <taxon>Vertebrata</taxon>
        <taxon>Euteleostomi</taxon>
        <taxon>Actinopterygii</taxon>
        <taxon>Neopterygii</taxon>
        <taxon>Teleostei</taxon>
        <taxon>Neoteleostei</taxon>
        <taxon>Acanthomorphata</taxon>
        <taxon>Eupercaria</taxon>
        <taxon>Perciformes</taxon>
        <taxon>Cottioidei</taxon>
        <taxon>Gasterosteales</taxon>
        <taxon>Gasterosteidae</taxon>
        <taxon>Gasterosteus</taxon>
    </lineage>
</organism>
<feature type="compositionally biased region" description="Polar residues" evidence="15">
    <location>
        <begin position="372"/>
        <end position="397"/>
    </location>
</feature>
<dbReference type="PANTHER" id="PTHR10159">
    <property type="entry name" value="DUAL SPECIFICITY PROTEIN PHOSPHATASE"/>
    <property type="match status" value="1"/>
</dbReference>
<comment type="catalytic activity">
    <reaction evidence="11">
        <text>O-phospho-L-seryl-[protein] + H2O = L-seryl-[protein] + phosphate</text>
        <dbReference type="Rhea" id="RHEA:20629"/>
        <dbReference type="Rhea" id="RHEA-COMP:9863"/>
        <dbReference type="Rhea" id="RHEA-COMP:11604"/>
        <dbReference type="ChEBI" id="CHEBI:15377"/>
        <dbReference type="ChEBI" id="CHEBI:29999"/>
        <dbReference type="ChEBI" id="CHEBI:43474"/>
        <dbReference type="ChEBI" id="CHEBI:83421"/>
        <dbReference type="EC" id="3.1.3.16"/>
    </reaction>
</comment>
<dbReference type="Pfam" id="PF00782">
    <property type="entry name" value="DSPc"/>
    <property type="match status" value="1"/>
</dbReference>
<keyword evidence="20" id="KW-1185">Reference proteome</keyword>
<evidence type="ECO:0000256" key="4">
    <source>
        <dbReference type="ARBA" id="ARBA00011245"/>
    </source>
</evidence>
<dbReference type="SUPFAM" id="SSF52799">
    <property type="entry name" value="(Phosphotyrosine protein) phosphatases II"/>
    <property type="match status" value="1"/>
</dbReference>
<feature type="compositionally biased region" description="Polar residues" evidence="15">
    <location>
        <begin position="454"/>
        <end position="467"/>
    </location>
</feature>
<dbReference type="Pfam" id="PF00581">
    <property type="entry name" value="Rhodanese"/>
    <property type="match status" value="1"/>
</dbReference>
<evidence type="ECO:0000256" key="3">
    <source>
        <dbReference type="ARBA" id="ARBA00008601"/>
    </source>
</evidence>
<dbReference type="FunFam" id="3.40.250.10:FF:000020">
    <property type="entry name" value="Dual specificity protein phosphatase 8"/>
    <property type="match status" value="1"/>
</dbReference>
<dbReference type="CDD" id="cd01446">
    <property type="entry name" value="DSP_MapKP"/>
    <property type="match status" value="1"/>
</dbReference>
<feature type="compositionally biased region" description="Basic and acidic residues" evidence="15">
    <location>
        <begin position="440"/>
        <end position="449"/>
    </location>
</feature>
<dbReference type="SMART" id="SM00450">
    <property type="entry name" value="RHOD"/>
    <property type="match status" value="1"/>
</dbReference>
<dbReference type="EC" id="3.1.3.48" evidence="5"/>
<evidence type="ECO:0000259" key="17">
    <source>
        <dbReference type="PROSITE" id="PS50056"/>
    </source>
</evidence>
<feature type="compositionally biased region" description="Polar residues" evidence="15">
    <location>
        <begin position="648"/>
        <end position="662"/>
    </location>
</feature>
<dbReference type="PROSITE" id="PS50056">
    <property type="entry name" value="TYR_PHOSPHATASE_2"/>
    <property type="match status" value="1"/>
</dbReference>
<dbReference type="PROSITE" id="PS50054">
    <property type="entry name" value="TYR_PHOSPHATASE_DUAL"/>
    <property type="match status" value="1"/>
</dbReference>
<dbReference type="GeneTree" id="ENSGT00940000160004"/>
<evidence type="ECO:0000256" key="6">
    <source>
        <dbReference type="ARBA" id="ARBA00013081"/>
    </source>
</evidence>
<feature type="compositionally biased region" description="Basic and acidic residues" evidence="15">
    <location>
        <begin position="627"/>
        <end position="647"/>
    </location>
</feature>
<evidence type="ECO:0000256" key="7">
    <source>
        <dbReference type="ARBA" id="ARBA00022490"/>
    </source>
</evidence>
<dbReference type="GO" id="GO:0043409">
    <property type="term" value="P:negative regulation of MAPK cascade"/>
    <property type="evidence" value="ECO:0007669"/>
    <property type="project" value="TreeGrafter"/>
</dbReference>
<feature type="region of interest" description="Disordered" evidence="15">
    <location>
        <begin position="627"/>
        <end position="668"/>
    </location>
</feature>
<dbReference type="GO" id="GO:0033550">
    <property type="term" value="F:MAP kinase tyrosine phosphatase activity"/>
    <property type="evidence" value="ECO:0007669"/>
    <property type="project" value="TreeGrafter"/>
</dbReference>
<evidence type="ECO:0000256" key="5">
    <source>
        <dbReference type="ARBA" id="ARBA00013064"/>
    </source>
</evidence>
<keyword evidence="9" id="KW-0904">Protein phosphatase</keyword>
<dbReference type="InterPro" id="IPR000340">
    <property type="entry name" value="Dual-sp_phosphatase_cat-dom"/>
</dbReference>
<dbReference type="Gene3D" id="3.90.190.10">
    <property type="entry name" value="Protein tyrosine phosphatase superfamily"/>
    <property type="match status" value="1"/>
</dbReference>
<dbReference type="SUPFAM" id="SSF52821">
    <property type="entry name" value="Rhodanese/Cell cycle control phosphatase"/>
    <property type="match status" value="1"/>
</dbReference>
<dbReference type="Gene3D" id="3.40.250.10">
    <property type="entry name" value="Rhodanese-like domain"/>
    <property type="match status" value="1"/>
</dbReference>
<comment type="similarity">
    <text evidence="3">Belongs to the protein-tyrosine phosphatase family. Non-receptor class dual specificity subfamily.</text>
</comment>
<sequence length="814" mass="88401">SDHLKAHERFFSFLCSPPVFCRHGSLSTSFGGSEKGPTKRSAMDIKRLASLIQRGTGRLLVIDSRTFSEYNASHVQGAVNVCCSKLVKRRLQQDKVSVTELLQPNGKVKVELGRKQEVVVYDQSSKEAAHLSKDGFVHILMGKLEATFHKVSLLTGYVGNVMSFAAFSSCFPGLCEGKPATALPMSLSQPCLPVANVGPTRILPHLYLGSQKDVLNKDLMAQNGITYVLNASNTCPKPDFISESHFMRIPVNDNYCEKLLPWLDKTNEFIDKAKVSNCRVIVHCLAGISRSATIAIAYIMKTMGLSSDDAYRFVKDRRPSISPNFNFLGQLLEFEKGLRLLQALTSTSDDKVPENNAKQSSEVEMNGHRGNYDSSVADANTQPEPKLPSPTSLQQGFNGLNLSAERIMDTNRLKRSFSLDIKSVYSPNSPSPCPSQAPTHSEDVPKLCKLDSPGTGTSNGVCSQSPVLDSPSSADSPFPSPGSGGSIGGLGLRGSEGIHRTGSSSSRPRRKPKHCSGSSPVHSQPPQSLSLSLDRKSPSPDEKLKGSLLLSLPSVPTAGSGAMWTKHRDTVQATTPVTPTTDAPWHFGAVEVGEREMELGGGEESSVRFGSSSAYLAFGCSEGVRLRDKSQREKPLAPLTQRDHRDAISSTATLSNGPNNSGPALDKQFKRRSCQMEFEEGISETRSREELGKIGKQSSFSGSMEIIETVLKTPTERVWTQTACLRSNVLFFNGCLACDLNQASCFLPMLHPSVRKPQSLARLRPPFLLLFLVLLLPVTTITDSLTAPFSSHHQSTRQREIPGTSSYGGAVSRQ</sequence>
<dbReference type="PROSITE" id="PS00383">
    <property type="entry name" value="TYR_PHOSPHATASE_1"/>
    <property type="match status" value="1"/>
</dbReference>
<dbReference type="EC" id="3.1.3.16" evidence="6"/>
<evidence type="ECO:0000256" key="8">
    <source>
        <dbReference type="ARBA" id="ARBA00022801"/>
    </source>
</evidence>
<protein>
    <recommendedName>
        <fullName evidence="14">Dual specificity protein phosphatase 8</fullName>
        <ecNumber evidence="6">3.1.3.16</ecNumber>
        <ecNumber evidence="5">3.1.3.48</ecNumber>
    </recommendedName>
</protein>
<dbReference type="InterPro" id="IPR008343">
    <property type="entry name" value="MKP"/>
</dbReference>
<dbReference type="InterPro" id="IPR016130">
    <property type="entry name" value="Tyr_Pase_AS"/>
</dbReference>
<dbReference type="Proteomes" id="UP000007635">
    <property type="component" value="Chromosome XIX"/>
</dbReference>
<dbReference type="FunFam" id="3.90.190.10:FF:000044">
    <property type="entry name" value="Dual specificity protein phosphatase 8"/>
    <property type="match status" value="1"/>
</dbReference>
<dbReference type="GO" id="GO:0004722">
    <property type="term" value="F:protein serine/threonine phosphatase activity"/>
    <property type="evidence" value="ECO:0007669"/>
    <property type="project" value="UniProtKB-EC"/>
</dbReference>
<feature type="region of interest" description="Disordered" evidence="15">
    <location>
        <begin position="348"/>
        <end position="397"/>
    </location>
</feature>